<sequence>MQGTNWKAPPILDSPSERRRMRGRSYDLFYDGSRLRIVSFRTPRAVYWISNTLTNTLTNRQMLAIARSLTRLGS</sequence>
<gene>
    <name evidence="1" type="ORF">UFOPK3423_01133</name>
</gene>
<organism evidence="1">
    <name type="scientific">freshwater metagenome</name>
    <dbReference type="NCBI Taxonomy" id="449393"/>
    <lineage>
        <taxon>unclassified sequences</taxon>
        <taxon>metagenomes</taxon>
        <taxon>ecological metagenomes</taxon>
    </lineage>
</organism>
<reference evidence="1" key="1">
    <citation type="submission" date="2020-05" db="EMBL/GenBank/DDBJ databases">
        <authorList>
            <person name="Chiriac C."/>
            <person name="Salcher M."/>
            <person name="Ghai R."/>
            <person name="Kavagutti S V."/>
        </authorList>
    </citation>
    <scope>NUCLEOTIDE SEQUENCE</scope>
</reference>
<dbReference type="EMBL" id="CAFBLQ010000128">
    <property type="protein sequence ID" value="CAB4878353.1"/>
    <property type="molecule type" value="Genomic_DNA"/>
</dbReference>
<accession>A0A6J7EF06</accession>
<proteinExistence type="predicted"/>
<evidence type="ECO:0000313" key="1">
    <source>
        <dbReference type="EMBL" id="CAB4878353.1"/>
    </source>
</evidence>
<name>A0A6J7EF06_9ZZZZ</name>
<protein>
    <submittedName>
        <fullName evidence="1">Unannotated protein</fullName>
    </submittedName>
</protein>
<dbReference type="AlphaFoldDB" id="A0A6J7EF06"/>